<keyword evidence="2" id="KW-1185">Reference proteome</keyword>
<feature type="non-terminal residue" evidence="1">
    <location>
        <position position="1"/>
    </location>
</feature>
<sequence>PASIIQTRTTTTPMQNITSAFSTLTSKQTTTAAPTTTLVTINTAVQAVEP</sequence>
<feature type="non-terminal residue" evidence="1">
    <location>
        <position position="50"/>
    </location>
</feature>
<reference evidence="1 2" key="1">
    <citation type="submission" date="2024-11" db="EMBL/GenBank/DDBJ databases">
        <title>Chromosome-level genome assembly of the freshwater bivalve Anodonta woodiana.</title>
        <authorList>
            <person name="Chen X."/>
        </authorList>
    </citation>
    <scope>NUCLEOTIDE SEQUENCE [LARGE SCALE GENOMIC DNA]</scope>
    <source>
        <strain evidence="1">MN2024</strain>
        <tissue evidence="1">Gills</tissue>
    </source>
</reference>
<proteinExistence type="predicted"/>
<evidence type="ECO:0000313" key="2">
    <source>
        <dbReference type="Proteomes" id="UP001634394"/>
    </source>
</evidence>
<dbReference type="EMBL" id="JBJQND010000019">
    <property type="protein sequence ID" value="KAL3832534.1"/>
    <property type="molecule type" value="Genomic_DNA"/>
</dbReference>
<gene>
    <name evidence="1" type="ORF">ACJMK2_024168</name>
</gene>
<comment type="caution">
    <text evidence="1">The sequence shown here is derived from an EMBL/GenBank/DDBJ whole genome shotgun (WGS) entry which is preliminary data.</text>
</comment>
<evidence type="ECO:0000313" key="1">
    <source>
        <dbReference type="EMBL" id="KAL3832534.1"/>
    </source>
</evidence>
<dbReference type="AlphaFoldDB" id="A0ABD3T6I1"/>
<name>A0ABD3T6I1_SINWO</name>
<dbReference type="Proteomes" id="UP001634394">
    <property type="component" value="Unassembled WGS sequence"/>
</dbReference>
<accession>A0ABD3T6I1</accession>
<protein>
    <submittedName>
        <fullName evidence="1">Uncharacterized protein</fullName>
    </submittedName>
</protein>
<organism evidence="1 2">
    <name type="scientific">Sinanodonta woodiana</name>
    <name type="common">Chinese pond mussel</name>
    <name type="synonym">Anodonta woodiana</name>
    <dbReference type="NCBI Taxonomy" id="1069815"/>
    <lineage>
        <taxon>Eukaryota</taxon>
        <taxon>Metazoa</taxon>
        <taxon>Spiralia</taxon>
        <taxon>Lophotrochozoa</taxon>
        <taxon>Mollusca</taxon>
        <taxon>Bivalvia</taxon>
        <taxon>Autobranchia</taxon>
        <taxon>Heteroconchia</taxon>
        <taxon>Palaeoheterodonta</taxon>
        <taxon>Unionida</taxon>
        <taxon>Unionoidea</taxon>
        <taxon>Unionidae</taxon>
        <taxon>Unioninae</taxon>
        <taxon>Sinanodonta</taxon>
    </lineage>
</organism>